<dbReference type="Proteomes" id="UP001156672">
    <property type="component" value="Unassembled WGS sequence"/>
</dbReference>
<dbReference type="PANTHER" id="PTHR12526:SF630">
    <property type="entry name" value="GLYCOSYLTRANSFERASE"/>
    <property type="match status" value="1"/>
</dbReference>
<dbReference type="PANTHER" id="PTHR12526">
    <property type="entry name" value="GLYCOSYLTRANSFERASE"/>
    <property type="match status" value="1"/>
</dbReference>
<feature type="domain" description="Glycosyltransferase subfamily 4-like N-terminal" evidence="2">
    <location>
        <begin position="30"/>
        <end position="167"/>
    </location>
</feature>
<dbReference type="Gene3D" id="3.40.50.2000">
    <property type="entry name" value="Glycogen Phosphorylase B"/>
    <property type="match status" value="2"/>
</dbReference>
<organism evidence="3 4">
    <name type="scientific">Gluconobacter albidus</name>
    <dbReference type="NCBI Taxonomy" id="318683"/>
    <lineage>
        <taxon>Bacteria</taxon>
        <taxon>Pseudomonadati</taxon>
        <taxon>Pseudomonadota</taxon>
        <taxon>Alphaproteobacteria</taxon>
        <taxon>Acetobacterales</taxon>
        <taxon>Acetobacteraceae</taxon>
        <taxon>Gluconobacter</taxon>
    </lineage>
</organism>
<evidence type="ECO:0000259" key="1">
    <source>
        <dbReference type="Pfam" id="PF00534"/>
    </source>
</evidence>
<keyword evidence="3" id="KW-0808">Transferase</keyword>
<evidence type="ECO:0000313" key="3">
    <source>
        <dbReference type="EMBL" id="GLQ70323.1"/>
    </source>
</evidence>
<dbReference type="EMBL" id="BSNW01000050">
    <property type="protein sequence ID" value="GLQ70323.1"/>
    <property type="molecule type" value="Genomic_DNA"/>
</dbReference>
<evidence type="ECO:0000313" key="4">
    <source>
        <dbReference type="Proteomes" id="UP001156672"/>
    </source>
</evidence>
<sequence>MGGTLSFIRTHMRILHLSNHCRFANGNVHAAVDLACEQAAKGHTVAFGSSGGYFEPLLQKNGVVLIDVPQESMTVPKGIRTFFSLWKVIRDFRPDVIHAHMMTGAVLAKAWTCLFRIPLVTTVHNSFDRHAILMGLGDRVIGVSRAVSEEMIRRHVPRSRVRTVLNGTRNAVRRQEWPNQNLDLPRPNLISIGGLHPRKGISTLLDAFEIIWRSHPEATLNILGEGPFREQYEKQAAALEGGANIMFRGALPDTGSWLNASDIFVLPSLREPFGLVICEAREAGCAIVATDVDGVPEVCSVGNAGLLVPPEDAPALAAAVLSLLDNPELLAQQKAASLRDIEFFDISRVCDQTMDVYREVMKKRR</sequence>
<protein>
    <submittedName>
        <fullName evidence="3">Glycosyl transferase</fullName>
    </submittedName>
</protein>
<reference evidence="4" key="1">
    <citation type="journal article" date="2019" name="Int. J. Syst. Evol. Microbiol.">
        <title>The Global Catalogue of Microorganisms (GCM) 10K type strain sequencing project: providing services to taxonomists for standard genome sequencing and annotation.</title>
        <authorList>
            <consortium name="The Broad Institute Genomics Platform"/>
            <consortium name="The Broad Institute Genome Sequencing Center for Infectious Disease"/>
            <person name="Wu L."/>
            <person name="Ma J."/>
        </authorList>
    </citation>
    <scope>NUCLEOTIDE SEQUENCE [LARGE SCALE GENOMIC DNA]</scope>
    <source>
        <strain evidence="4">NBRC 3250</strain>
    </source>
</reference>
<gene>
    <name evidence="3" type="ORF">GCM10007866_27760</name>
</gene>
<dbReference type="Pfam" id="PF00534">
    <property type="entry name" value="Glycos_transf_1"/>
    <property type="match status" value="1"/>
</dbReference>
<accession>A0ABQ5X4Q6</accession>
<dbReference type="InterPro" id="IPR001296">
    <property type="entry name" value="Glyco_trans_1"/>
</dbReference>
<proteinExistence type="predicted"/>
<name>A0ABQ5X4Q6_9PROT</name>
<keyword evidence="4" id="KW-1185">Reference proteome</keyword>
<dbReference type="GO" id="GO:0016740">
    <property type="term" value="F:transferase activity"/>
    <property type="evidence" value="ECO:0007669"/>
    <property type="project" value="UniProtKB-KW"/>
</dbReference>
<comment type="caution">
    <text evidence="3">The sequence shown here is derived from an EMBL/GenBank/DDBJ whole genome shotgun (WGS) entry which is preliminary data.</text>
</comment>
<dbReference type="InterPro" id="IPR028098">
    <property type="entry name" value="Glyco_trans_4-like_N"/>
</dbReference>
<dbReference type="SUPFAM" id="SSF53756">
    <property type="entry name" value="UDP-Glycosyltransferase/glycogen phosphorylase"/>
    <property type="match status" value="1"/>
</dbReference>
<dbReference type="Pfam" id="PF13439">
    <property type="entry name" value="Glyco_transf_4"/>
    <property type="match status" value="1"/>
</dbReference>
<evidence type="ECO:0000259" key="2">
    <source>
        <dbReference type="Pfam" id="PF13439"/>
    </source>
</evidence>
<dbReference type="CDD" id="cd03801">
    <property type="entry name" value="GT4_PimA-like"/>
    <property type="match status" value="1"/>
</dbReference>
<feature type="domain" description="Glycosyl transferase family 1" evidence="1">
    <location>
        <begin position="181"/>
        <end position="335"/>
    </location>
</feature>